<name>A0A6C2C5P7_9LACO</name>
<dbReference type="Proteomes" id="UP000371977">
    <property type="component" value="Unassembled WGS sequence"/>
</dbReference>
<dbReference type="RefSeq" id="WP_148622723.1">
    <property type="nucleotide sequence ID" value="NZ_SDGZ01000015.1"/>
</dbReference>
<proteinExistence type="predicted"/>
<dbReference type="EMBL" id="SDGZ01000015">
    <property type="protein sequence ID" value="TYC48853.1"/>
    <property type="molecule type" value="Genomic_DNA"/>
</dbReference>
<dbReference type="OrthoDB" id="3524371at2"/>
<dbReference type="InterPro" id="IPR000871">
    <property type="entry name" value="Beta-lactam_class-A"/>
</dbReference>
<comment type="caution">
    <text evidence="3">The sequence shown here is derived from an EMBL/GenBank/DDBJ whole genome shotgun (WGS) entry which is preliminary data.</text>
</comment>
<sequence>MQSRTYKYKKRQRQKRLRRLGVLLIALALGAVVVVVGIHVANKTVKSEALSQVDVLNGIDEQTELKADWEKALNGNAPNVAIAAYDHKTKTTIVYSTGMSDNYYMASTVKVSVLANLLYQQNNNDQELSTEQDELATNMIENSDNDATTTLVNDETLSSLDTFWSTVGMDDTHTDTDSWGLSQTTAADQVKLLNEIFYDGNVLPSTSRNYIKKLMGNVNESQSWGISNGLGDNATYELKNGWLEYDKGWIVNSIGHVKDGDTNYTLAIYTYGSDSEDEGIDEVNDIAEATYKYLTAE</sequence>
<dbReference type="Pfam" id="PF13354">
    <property type="entry name" value="Beta-lactamase2"/>
    <property type="match status" value="1"/>
</dbReference>
<protein>
    <submittedName>
        <fullName evidence="3">Penicillin-binding protein</fullName>
    </submittedName>
</protein>
<dbReference type="PANTHER" id="PTHR35333">
    <property type="entry name" value="BETA-LACTAMASE"/>
    <property type="match status" value="1"/>
</dbReference>
<dbReference type="InterPro" id="IPR012338">
    <property type="entry name" value="Beta-lactam/transpept-like"/>
</dbReference>
<accession>A0A6C2C5P7</accession>
<keyword evidence="1" id="KW-1133">Transmembrane helix</keyword>
<dbReference type="GO" id="GO:0046677">
    <property type="term" value="P:response to antibiotic"/>
    <property type="evidence" value="ECO:0007669"/>
    <property type="project" value="InterPro"/>
</dbReference>
<keyword evidence="1" id="KW-0812">Transmembrane</keyword>
<dbReference type="GO" id="GO:0008800">
    <property type="term" value="F:beta-lactamase activity"/>
    <property type="evidence" value="ECO:0007669"/>
    <property type="project" value="InterPro"/>
</dbReference>
<dbReference type="PANTHER" id="PTHR35333:SF3">
    <property type="entry name" value="BETA-LACTAMASE-TYPE TRANSPEPTIDASE FOLD CONTAINING PROTEIN"/>
    <property type="match status" value="1"/>
</dbReference>
<keyword evidence="4" id="KW-1185">Reference proteome</keyword>
<gene>
    <name evidence="3" type="ORF">ESZ50_06225</name>
</gene>
<evidence type="ECO:0000313" key="4">
    <source>
        <dbReference type="Proteomes" id="UP000371977"/>
    </source>
</evidence>
<feature type="transmembrane region" description="Helical" evidence="1">
    <location>
        <begin position="20"/>
        <end position="41"/>
    </location>
</feature>
<dbReference type="AlphaFoldDB" id="A0A6C2C5P7"/>
<reference evidence="3 4" key="1">
    <citation type="submission" date="2019-01" db="EMBL/GenBank/DDBJ databases">
        <title>Weissella sp. nov., a novel lactic acid bacterium isolated from animal feces.</title>
        <authorList>
            <person name="Wang L.-T."/>
        </authorList>
    </citation>
    <scope>NUCLEOTIDE SEQUENCE [LARGE SCALE GENOMIC DNA]</scope>
    <source>
        <strain evidence="3 4">8H-2</strain>
    </source>
</reference>
<keyword evidence="1" id="KW-0472">Membrane</keyword>
<evidence type="ECO:0000259" key="2">
    <source>
        <dbReference type="Pfam" id="PF13354"/>
    </source>
</evidence>
<dbReference type="SUPFAM" id="SSF56601">
    <property type="entry name" value="beta-lactamase/transpeptidase-like"/>
    <property type="match status" value="1"/>
</dbReference>
<organism evidence="3 4">
    <name type="scientific">Weissella muntiaci</name>
    <dbReference type="NCBI Taxonomy" id="2508881"/>
    <lineage>
        <taxon>Bacteria</taxon>
        <taxon>Bacillati</taxon>
        <taxon>Bacillota</taxon>
        <taxon>Bacilli</taxon>
        <taxon>Lactobacillales</taxon>
        <taxon>Lactobacillaceae</taxon>
        <taxon>Weissella</taxon>
    </lineage>
</organism>
<feature type="domain" description="Beta-lactamase class A catalytic" evidence="2">
    <location>
        <begin position="133"/>
        <end position="270"/>
    </location>
</feature>
<evidence type="ECO:0000313" key="3">
    <source>
        <dbReference type="EMBL" id="TYC48853.1"/>
    </source>
</evidence>
<evidence type="ECO:0000256" key="1">
    <source>
        <dbReference type="SAM" id="Phobius"/>
    </source>
</evidence>
<dbReference type="GO" id="GO:0030655">
    <property type="term" value="P:beta-lactam antibiotic catabolic process"/>
    <property type="evidence" value="ECO:0007669"/>
    <property type="project" value="InterPro"/>
</dbReference>
<dbReference type="Gene3D" id="3.40.710.10">
    <property type="entry name" value="DD-peptidase/beta-lactamase superfamily"/>
    <property type="match status" value="1"/>
</dbReference>
<dbReference type="InterPro" id="IPR045155">
    <property type="entry name" value="Beta-lactam_cat"/>
</dbReference>